<organism evidence="2 3">
    <name type="scientific">Pristionchus fissidentatus</name>
    <dbReference type="NCBI Taxonomy" id="1538716"/>
    <lineage>
        <taxon>Eukaryota</taxon>
        <taxon>Metazoa</taxon>
        <taxon>Ecdysozoa</taxon>
        <taxon>Nematoda</taxon>
        <taxon>Chromadorea</taxon>
        <taxon>Rhabditida</taxon>
        <taxon>Rhabditina</taxon>
        <taxon>Diplogasteromorpha</taxon>
        <taxon>Diplogasteroidea</taxon>
        <taxon>Neodiplogasteridae</taxon>
        <taxon>Pristionchus</taxon>
    </lineage>
</organism>
<name>A0AAV5V591_9BILA</name>
<reference evidence="2" key="1">
    <citation type="submission" date="2023-10" db="EMBL/GenBank/DDBJ databases">
        <title>Genome assembly of Pristionchus species.</title>
        <authorList>
            <person name="Yoshida K."/>
            <person name="Sommer R.J."/>
        </authorList>
    </citation>
    <scope>NUCLEOTIDE SEQUENCE</scope>
    <source>
        <strain evidence="2">RS5133</strain>
    </source>
</reference>
<dbReference type="AlphaFoldDB" id="A0AAV5V591"/>
<feature type="signal peptide" evidence="1">
    <location>
        <begin position="1"/>
        <end position="23"/>
    </location>
</feature>
<sequence>VRAGEARLVPGVLLLSVLYRVLARQSEVDNVHHSRLFRLSRMPEHEVRSLDIAVHESRIMHHLDRVKALNGHLNPALERVPVGVVLFLDLSEIVAQKCYDHVADVLPPTRSIQDRDVISLGHFVDALQGRFLKLDRAAALHVVAFDLERGVERGVGCVLQAVDAAEPALVQHLHDLPFAAERHSWPISSQILDLLLIPCHTTAR</sequence>
<keyword evidence="1" id="KW-0732">Signal</keyword>
<feature type="non-terminal residue" evidence="2">
    <location>
        <position position="1"/>
    </location>
</feature>
<proteinExistence type="predicted"/>
<evidence type="ECO:0000313" key="2">
    <source>
        <dbReference type="EMBL" id="GMT13911.1"/>
    </source>
</evidence>
<evidence type="ECO:0000313" key="3">
    <source>
        <dbReference type="Proteomes" id="UP001432322"/>
    </source>
</evidence>
<feature type="non-terminal residue" evidence="2">
    <location>
        <position position="204"/>
    </location>
</feature>
<keyword evidence="3" id="KW-1185">Reference proteome</keyword>
<dbReference type="Proteomes" id="UP001432322">
    <property type="component" value="Unassembled WGS sequence"/>
</dbReference>
<feature type="chain" id="PRO_5043663666" evidence="1">
    <location>
        <begin position="24"/>
        <end position="204"/>
    </location>
</feature>
<gene>
    <name evidence="2" type="ORF">PFISCL1PPCAC_5208</name>
</gene>
<accession>A0AAV5V591</accession>
<protein>
    <submittedName>
        <fullName evidence="2">Uncharacterized protein</fullName>
    </submittedName>
</protein>
<evidence type="ECO:0000256" key="1">
    <source>
        <dbReference type="SAM" id="SignalP"/>
    </source>
</evidence>
<dbReference type="EMBL" id="BTSY01000002">
    <property type="protein sequence ID" value="GMT13911.1"/>
    <property type="molecule type" value="Genomic_DNA"/>
</dbReference>
<comment type="caution">
    <text evidence="2">The sequence shown here is derived from an EMBL/GenBank/DDBJ whole genome shotgun (WGS) entry which is preliminary data.</text>
</comment>